<protein>
    <submittedName>
        <fullName evidence="3">NAD-dependent epimerase/dehydratase family protein</fullName>
    </submittedName>
</protein>
<evidence type="ECO:0000313" key="4">
    <source>
        <dbReference type="Proteomes" id="UP000501747"/>
    </source>
</evidence>
<dbReference type="PRINTS" id="PR01713">
    <property type="entry name" value="NUCEPIMERASE"/>
</dbReference>
<dbReference type="SUPFAM" id="SSF51735">
    <property type="entry name" value="NAD(P)-binding Rossmann-fold domains"/>
    <property type="match status" value="1"/>
</dbReference>
<evidence type="ECO:0000259" key="2">
    <source>
        <dbReference type="Pfam" id="PF01370"/>
    </source>
</evidence>
<dbReference type="AlphaFoldDB" id="A0A6G8AR55"/>
<dbReference type="InterPro" id="IPR001509">
    <property type="entry name" value="Epimerase_deHydtase"/>
</dbReference>
<evidence type="ECO:0000256" key="1">
    <source>
        <dbReference type="ARBA" id="ARBA00007637"/>
    </source>
</evidence>
<accession>A0A6G8AR55</accession>
<dbReference type="Pfam" id="PF01370">
    <property type="entry name" value="Epimerase"/>
    <property type="match status" value="1"/>
</dbReference>
<dbReference type="Proteomes" id="UP000501747">
    <property type="component" value="Chromosome"/>
</dbReference>
<dbReference type="InterPro" id="IPR036291">
    <property type="entry name" value="NAD(P)-bd_dom_sf"/>
</dbReference>
<gene>
    <name evidence="3" type="ORF">G7082_02170</name>
</gene>
<organism evidence="3 4">
    <name type="scientific">Vagococcus hydrophili</name>
    <dbReference type="NCBI Taxonomy" id="2714947"/>
    <lineage>
        <taxon>Bacteria</taxon>
        <taxon>Bacillati</taxon>
        <taxon>Bacillota</taxon>
        <taxon>Bacilli</taxon>
        <taxon>Lactobacillales</taxon>
        <taxon>Enterococcaceae</taxon>
        <taxon>Vagococcus</taxon>
    </lineage>
</organism>
<proteinExistence type="inferred from homology"/>
<name>A0A6G8AR55_9ENTE</name>
<comment type="similarity">
    <text evidence="1">Belongs to the NAD(P)-dependent epimerase/dehydratase family.</text>
</comment>
<dbReference type="KEGG" id="vhy:G7082_02170"/>
<sequence>MKKILVTGGAGFIGSNLVKKICISNEVVIIDDLSMGRKKNINNLPNVTFYEKSVLDRHFMEDILIQENFDCIYHLAAIASVADSIERPSETHEVNFDSTLFILETLRKMENRNLKRLIFSSSAAVYGDDKELPKKENSPIKPLSPYAIDKFSSEKYTLMYNDLYGVPTSSVRFFNVYGPNQNPSSPYSGVMSILVDRYVKKIKNESSEFNLFGDGEQSRDFIYVDDVVKALEIIAYSNDSKGKVYNVGTGNETTINDLISIISRYLNEEIKINKLEERSGDIKKSVADISNLRELGFEVDYTIDNGLKSYLKFLDLIK</sequence>
<dbReference type="Gene3D" id="3.90.25.10">
    <property type="entry name" value="UDP-galactose 4-epimerase, domain 1"/>
    <property type="match status" value="1"/>
</dbReference>
<reference evidence="3 4" key="1">
    <citation type="submission" date="2020-03" db="EMBL/GenBank/DDBJ databases">
        <title>Vagococcus sp. nov., isolated from beetles.</title>
        <authorList>
            <person name="Hyun D.-W."/>
            <person name="Bae J.-W."/>
        </authorList>
    </citation>
    <scope>NUCLEOTIDE SEQUENCE [LARGE SCALE GENOMIC DNA]</scope>
    <source>
        <strain evidence="3 4">HDW17B</strain>
    </source>
</reference>
<feature type="domain" description="NAD-dependent epimerase/dehydratase" evidence="2">
    <location>
        <begin position="4"/>
        <end position="248"/>
    </location>
</feature>
<dbReference type="EMBL" id="CP049887">
    <property type="protein sequence ID" value="QIL47422.1"/>
    <property type="molecule type" value="Genomic_DNA"/>
</dbReference>
<keyword evidence="4" id="KW-1185">Reference proteome</keyword>
<evidence type="ECO:0000313" key="3">
    <source>
        <dbReference type="EMBL" id="QIL47422.1"/>
    </source>
</evidence>
<dbReference type="PANTHER" id="PTHR43000">
    <property type="entry name" value="DTDP-D-GLUCOSE 4,6-DEHYDRATASE-RELATED"/>
    <property type="match status" value="1"/>
</dbReference>
<dbReference type="Gene3D" id="3.40.50.720">
    <property type="entry name" value="NAD(P)-binding Rossmann-like Domain"/>
    <property type="match status" value="1"/>
</dbReference>
<dbReference type="RefSeq" id="WP_166033531.1">
    <property type="nucleotide sequence ID" value="NZ_CP049887.1"/>
</dbReference>